<keyword evidence="5" id="KW-1185">Reference proteome</keyword>
<keyword evidence="3" id="KW-0812">Transmembrane</keyword>
<comment type="caution">
    <text evidence="4">The sequence shown here is derived from an EMBL/GenBank/DDBJ whole genome shotgun (WGS) entry which is preliminary data.</text>
</comment>
<keyword evidence="3" id="KW-1133">Transmembrane helix</keyword>
<keyword evidence="3" id="KW-0472">Membrane</keyword>
<reference evidence="4" key="1">
    <citation type="journal article" date="2014" name="Int. J. Syst. Evol. Microbiol.">
        <title>Complete genome sequence of Corynebacterium casei LMG S-19264T (=DSM 44701T), isolated from a smear-ripened cheese.</title>
        <authorList>
            <consortium name="US DOE Joint Genome Institute (JGI-PGF)"/>
            <person name="Walter F."/>
            <person name="Albersmeier A."/>
            <person name="Kalinowski J."/>
            <person name="Ruckert C."/>
        </authorList>
    </citation>
    <scope>NUCLEOTIDE SEQUENCE</scope>
    <source>
        <strain evidence="4">JCM 15325</strain>
    </source>
</reference>
<evidence type="ECO:0000313" key="4">
    <source>
        <dbReference type="EMBL" id="GGL51981.1"/>
    </source>
</evidence>
<dbReference type="Proteomes" id="UP000654670">
    <property type="component" value="Unassembled WGS sequence"/>
</dbReference>
<feature type="transmembrane region" description="Helical" evidence="3">
    <location>
        <begin position="220"/>
        <end position="240"/>
    </location>
</feature>
<gene>
    <name evidence="4" type="primary">yukC</name>
    <name evidence="4" type="ORF">GCM10007968_15140</name>
</gene>
<feature type="compositionally biased region" description="Polar residues" evidence="2">
    <location>
        <begin position="420"/>
        <end position="447"/>
    </location>
</feature>
<dbReference type="Gene3D" id="1.10.510.10">
    <property type="entry name" value="Transferase(Phosphotransferase) domain 1"/>
    <property type="match status" value="1"/>
</dbReference>
<comment type="similarity">
    <text evidence="1">Belongs to the EssB family.</text>
</comment>
<proteinExistence type="inferred from homology"/>
<dbReference type="InterPro" id="IPR018778">
    <property type="entry name" value="T7SS_EssB"/>
</dbReference>
<reference evidence="4" key="2">
    <citation type="submission" date="2020-09" db="EMBL/GenBank/DDBJ databases">
        <authorList>
            <person name="Sun Q."/>
            <person name="Ohkuma M."/>
        </authorList>
    </citation>
    <scope>NUCLEOTIDE SEQUENCE</scope>
    <source>
        <strain evidence="4">JCM 15325</strain>
    </source>
</reference>
<name>A0A917S249_9BACL</name>
<sequence>MALSNSFFQSVLDAEAEQKDSQYRLTFQRVKIPLRHVEELGVLQSIEDGVTRKVETTEDEVVITAVENPELRSFSELKAETSIERLIFSSNLIHFFKNREHSRIVPICFPENLFFSSGFQPVFLHYGVRDSLPPVAFDEEKTLQHVRAVIALLFDPSNSFDTYVKFDFATKSTRFVKDLFRCKTFHALAGLVENERKKELLLEKQSTRIPKKKNMIKNGLLIGGIAILIPLLILTIYAFFIQLPRESLFEQSHEFFLQNRYSDVVTVLSPVAYNNMPKVVRYELAVSYVKNEPLTDTQHNNILNNLTLQSNPLYYQYWIQAGRGDAVGALNTAKSLNDRMLTAYALIKEKLAVQNNMSMSGSAKAQQLQAINSELSQYQDITQGQKSMSGSSTSGSGSSSTNTSAAGSSGASTQSGASSPKQPAQNEKNTQNTQSSGGSSEKTQTSN</sequence>
<dbReference type="NCBIfam" id="TIGR03926">
    <property type="entry name" value="T7_EssB"/>
    <property type="match status" value="1"/>
</dbReference>
<dbReference type="Gene3D" id="1.25.40.680">
    <property type="entry name" value="Type VII secretion system EssB, C-terminal-like domain"/>
    <property type="match status" value="1"/>
</dbReference>
<organism evidence="4 5">
    <name type="scientific">Sporolactobacillus putidus</name>
    <dbReference type="NCBI Taxonomy" id="492735"/>
    <lineage>
        <taxon>Bacteria</taxon>
        <taxon>Bacillati</taxon>
        <taxon>Bacillota</taxon>
        <taxon>Bacilli</taxon>
        <taxon>Bacillales</taxon>
        <taxon>Sporolactobacillaceae</taxon>
        <taxon>Sporolactobacillus</taxon>
    </lineage>
</organism>
<feature type="region of interest" description="Disordered" evidence="2">
    <location>
        <begin position="380"/>
        <end position="447"/>
    </location>
</feature>
<evidence type="ECO:0000256" key="1">
    <source>
        <dbReference type="ARBA" id="ARBA00010163"/>
    </source>
</evidence>
<protein>
    <submittedName>
        <fullName evidence="4">ESX secretion system protein YukC</fullName>
    </submittedName>
</protein>
<feature type="compositionally biased region" description="Low complexity" evidence="2">
    <location>
        <begin position="387"/>
        <end position="419"/>
    </location>
</feature>
<dbReference type="InterPro" id="IPR042565">
    <property type="entry name" value="T7SS_EssB_C"/>
</dbReference>
<dbReference type="AlphaFoldDB" id="A0A917S249"/>
<evidence type="ECO:0000256" key="3">
    <source>
        <dbReference type="SAM" id="Phobius"/>
    </source>
</evidence>
<accession>A0A917S249</accession>
<dbReference type="EMBL" id="BMOK01000005">
    <property type="protein sequence ID" value="GGL51981.1"/>
    <property type="molecule type" value="Genomic_DNA"/>
</dbReference>
<evidence type="ECO:0000256" key="2">
    <source>
        <dbReference type="SAM" id="MobiDB-lite"/>
    </source>
</evidence>
<dbReference type="RefSeq" id="WP_188802485.1">
    <property type="nucleotide sequence ID" value="NZ_BMOK01000005.1"/>
</dbReference>
<dbReference type="Pfam" id="PF10140">
    <property type="entry name" value="YukC"/>
    <property type="match status" value="1"/>
</dbReference>
<evidence type="ECO:0000313" key="5">
    <source>
        <dbReference type="Proteomes" id="UP000654670"/>
    </source>
</evidence>